<dbReference type="GO" id="GO:0007165">
    <property type="term" value="P:signal transduction"/>
    <property type="evidence" value="ECO:0007669"/>
    <property type="project" value="InterPro"/>
</dbReference>
<dbReference type="SUPFAM" id="SSF158472">
    <property type="entry name" value="HAMP domain-like"/>
    <property type="match status" value="1"/>
</dbReference>
<dbReference type="PROSITE" id="PS50887">
    <property type="entry name" value="GGDEF"/>
    <property type="match status" value="1"/>
</dbReference>
<proteinExistence type="predicted"/>
<keyword evidence="3 6" id="KW-0812">Transmembrane</keyword>
<dbReference type="Gene3D" id="6.10.340.10">
    <property type="match status" value="1"/>
</dbReference>
<name>A0A4R2KZR8_9FIRM</name>
<gene>
    <name evidence="10" type="ORF">EV214_107117</name>
</gene>
<evidence type="ECO:0000313" key="11">
    <source>
        <dbReference type="Proteomes" id="UP000294919"/>
    </source>
</evidence>
<dbReference type="NCBIfam" id="TIGR00254">
    <property type="entry name" value="GGDEF"/>
    <property type="match status" value="1"/>
</dbReference>
<dbReference type="InterPro" id="IPR029151">
    <property type="entry name" value="Sensor-like_sf"/>
</dbReference>
<organism evidence="10 11">
    <name type="scientific">Marinisporobacter balticus</name>
    <dbReference type="NCBI Taxonomy" id="2018667"/>
    <lineage>
        <taxon>Bacteria</taxon>
        <taxon>Bacillati</taxon>
        <taxon>Bacillota</taxon>
        <taxon>Clostridia</taxon>
        <taxon>Peptostreptococcales</taxon>
        <taxon>Thermotaleaceae</taxon>
        <taxon>Marinisporobacter</taxon>
    </lineage>
</organism>
<dbReference type="EMBL" id="SLWV01000007">
    <property type="protein sequence ID" value="TCO76959.1"/>
    <property type="molecule type" value="Genomic_DNA"/>
</dbReference>
<comment type="subcellular location">
    <subcellularLocation>
        <location evidence="1">Cell membrane</location>
        <topology evidence="1">Multi-pass membrane protein</topology>
    </subcellularLocation>
</comment>
<dbReference type="Gene3D" id="3.20.20.450">
    <property type="entry name" value="EAL domain"/>
    <property type="match status" value="1"/>
</dbReference>
<dbReference type="Proteomes" id="UP000294919">
    <property type="component" value="Unassembled WGS sequence"/>
</dbReference>
<evidence type="ECO:0000256" key="1">
    <source>
        <dbReference type="ARBA" id="ARBA00004651"/>
    </source>
</evidence>
<evidence type="ECO:0000256" key="2">
    <source>
        <dbReference type="ARBA" id="ARBA00022475"/>
    </source>
</evidence>
<dbReference type="Pfam" id="PF00563">
    <property type="entry name" value="EAL"/>
    <property type="match status" value="1"/>
</dbReference>
<dbReference type="GO" id="GO:0005886">
    <property type="term" value="C:plasma membrane"/>
    <property type="evidence" value="ECO:0007669"/>
    <property type="project" value="UniProtKB-SubCell"/>
</dbReference>
<dbReference type="InterPro" id="IPR043128">
    <property type="entry name" value="Rev_trsase/Diguanyl_cyclase"/>
</dbReference>
<accession>A0A4R2KZR8</accession>
<dbReference type="InterPro" id="IPR052155">
    <property type="entry name" value="Biofilm_reg_signaling"/>
</dbReference>
<evidence type="ECO:0000259" key="9">
    <source>
        <dbReference type="PROSITE" id="PS50887"/>
    </source>
</evidence>
<dbReference type="Gene3D" id="3.30.70.270">
    <property type="match status" value="1"/>
</dbReference>
<dbReference type="CDD" id="cd01949">
    <property type="entry name" value="GGDEF"/>
    <property type="match status" value="1"/>
</dbReference>
<dbReference type="AlphaFoldDB" id="A0A4R2KZR8"/>
<dbReference type="InterPro" id="IPR000160">
    <property type="entry name" value="GGDEF_dom"/>
</dbReference>
<dbReference type="SUPFAM" id="SSF141868">
    <property type="entry name" value="EAL domain-like"/>
    <property type="match status" value="1"/>
</dbReference>
<dbReference type="InterPro" id="IPR033479">
    <property type="entry name" value="dCache_1"/>
</dbReference>
<dbReference type="CDD" id="cd12912">
    <property type="entry name" value="PDC2_MCP_like"/>
    <property type="match status" value="1"/>
</dbReference>
<feature type="transmembrane region" description="Helical" evidence="6">
    <location>
        <begin position="286"/>
        <end position="305"/>
    </location>
</feature>
<keyword evidence="11" id="KW-1185">Reference proteome</keyword>
<dbReference type="InterPro" id="IPR003660">
    <property type="entry name" value="HAMP_dom"/>
</dbReference>
<dbReference type="Pfam" id="PF00990">
    <property type="entry name" value="GGDEF"/>
    <property type="match status" value="1"/>
</dbReference>
<reference evidence="10 11" key="1">
    <citation type="submission" date="2019-03" db="EMBL/GenBank/DDBJ databases">
        <title>Genomic Encyclopedia of Type Strains, Phase IV (KMG-IV): sequencing the most valuable type-strain genomes for metagenomic binning, comparative biology and taxonomic classification.</title>
        <authorList>
            <person name="Goeker M."/>
        </authorList>
    </citation>
    <scope>NUCLEOTIDE SEQUENCE [LARGE SCALE GENOMIC DNA]</scope>
    <source>
        <strain evidence="10 11">DSM 102940</strain>
    </source>
</reference>
<dbReference type="RefSeq" id="WP_132244295.1">
    <property type="nucleotide sequence ID" value="NZ_SLWV01000007.1"/>
</dbReference>
<feature type="domain" description="EAL" evidence="7">
    <location>
        <begin position="529"/>
        <end position="783"/>
    </location>
</feature>
<evidence type="ECO:0000259" key="7">
    <source>
        <dbReference type="PROSITE" id="PS50883"/>
    </source>
</evidence>
<dbReference type="Gene3D" id="3.30.450.20">
    <property type="entry name" value="PAS domain"/>
    <property type="match status" value="1"/>
</dbReference>
<keyword evidence="2" id="KW-1003">Cell membrane</keyword>
<keyword evidence="4 6" id="KW-1133">Transmembrane helix</keyword>
<evidence type="ECO:0000256" key="4">
    <source>
        <dbReference type="ARBA" id="ARBA00022989"/>
    </source>
</evidence>
<dbReference type="PROSITE" id="PS50883">
    <property type="entry name" value="EAL"/>
    <property type="match status" value="1"/>
</dbReference>
<feature type="domain" description="HAMP" evidence="8">
    <location>
        <begin position="306"/>
        <end position="358"/>
    </location>
</feature>
<dbReference type="CDD" id="cd01948">
    <property type="entry name" value="EAL"/>
    <property type="match status" value="1"/>
</dbReference>
<dbReference type="InterPro" id="IPR029787">
    <property type="entry name" value="Nucleotide_cyclase"/>
</dbReference>
<dbReference type="FunFam" id="3.20.20.450:FF:000001">
    <property type="entry name" value="Cyclic di-GMP phosphodiesterase yahA"/>
    <property type="match status" value="1"/>
</dbReference>
<evidence type="ECO:0000313" key="10">
    <source>
        <dbReference type="EMBL" id="TCO76959.1"/>
    </source>
</evidence>
<dbReference type="SMART" id="SM00267">
    <property type="entry name" value="GGDEF"/>
    <property type="match status" value="1"/>
</dbReference>
<dbReference type="SUPFAM" id="SSF55073">
    <property type="entry name" value="Nucleotide cyclase"/>
    <property type="match status" value="1"/>
</dbReference>
<evidence type="ECO:0000259" key="8">
    <source>
        <dbReference type="PROSITE" id="PS50885"/>
    </source>
</evidence>
<keyword evidence="5 6" id="KW-0472">Membrane</keyword>
<comment type="caution">
    <text evidence="10">The sequence shown here is derived from an EMBL/GenBank/DDBJ whole genome shotgun (WGS) entry which is preliminary data.</text>
</comment>
<dbReference type="CDD" id="cd06225">
    <property type="entry name" value="HAMP"/>
    <property type="match status" value="1"/>
</dbReference>
<evidence type="ECO:0000256" key="5">
    <source>
        <dbReference type="ARBA" id="ARBA00023136"/>
    </source>
</evidence>
<protein>
    <submittedName>
        <fullName evidence="10">Diguanylate cyclase (GGDEF)-like protein</fullName>
    </submittedName>
</protein>
<evidence type="ECO:0000256" key="6">
    <source>
        <dbReference type="SAM" id="Phobius"/>
    </source>
</evidence>
<sequence>MENIKLHQRIKTKILTMFFVTSLVIAAILIFMSENLSINTAIQLLHNNEINNTELYAKIIGARVEERMNEIEIYANSPLLKEMDWEIIEPYLKKEINHKLDTYDNFFIADTVGNSHSTLSKDRVNIQDREYFHRVMEGKKALSNPVISKSTRKETVVIAVPIKNEKEKVIGLMGADVNLRELNDLMKRIKVEHKSSYSYIVTKEGLMITNLDKNKIMKDYIAPNRVKKDDLSRILKESKGSIVTEENHIISTNYFHAIPNTDGWKIITKVPVQYIKEPIRKVSTKLFWLGIIGIILTNIAGFVLAGKISKPIIGLNEVFLKGATGDLAVRAEINAHDEIGMAANSFNIMMEKIQYMTDYDILTDLPNRGVFHKQLTFALSHAKRNKEKVAVMVLGLNRFKNINDILGHDVGDKLLQEVGAKLKNCVAEEDLVSRIGGSEFTLLFTEIGKGKKPAIIAQKILDEINKPWQIGKNEFYITSSIGIAYFPDDGKDEGTLLKNADIAMHRVKEKGGNNYQLYTPSMNEKLREQLSLEKDLHNVLENQELLVYYQPKVDINTENIMGMEALLRWKHPQEGMISPAIFIPLAEENDCILKIGEWVLRTACHQNKQWQDAGYEPVCVAVNISVRQFQQPNFVELVAKVLEETELNPKYLELEITESIAVEDINYTIEVLNKLKDMKIKIAMDDFGTGYSSLSYLKKFAIDNLKIDQSFVRDIISDQNDAAIAATIIAMGNSLNMKVTAEGVETKEQWDFLKDQKCDYVQGYLFSPPVPSMEFEKMLRKSR</sequence>
<dbReference type="SMART" id="SM00304">
    <property type="entry name" value="HAMP"/>
    <property type="match status" value="1"/>
</dbReference>
<dbReference type="CDD" id="cd12914">
    <property type="entry name" value="PDC1_DGC_like"/>
    <property type="match status" value="1"/>
</dbReference>
<dbReference type="SUPFAM" id="SSF103190">
    <property type="entry name" value="Sensory domain-like"/>
    <property type="match status" value="1"/>
</dbReference>
<dbReference type="OrthoDB" id="9762141at2"/>
<evidence type="ECO:0000256" key="3">
    <source>
        <dbReference type="ARBA" id="ARBA00022692"/>
    </source>
</evidence>
<dbReference type="SMART" id="SM00052">
    <property type="entry name" value="EAL"/>
    <property type="match status" value="1"/>
</dbReference>
<feature type="transmembrane region" description="Helical" evidence="6">
    <location>
        <begin position="12"/>
        <end position="32"/>
    </location>
</feature>
<dbReference type="Pfam" id="PF00672">
    <property type="entry name" value="HAMP"/>
    <property type="match status" value="1"/>
</dbReference>
<dbReference type="PROSITE" id="PS50885">
    <property type="entry name" value="HAMP"/>
    <property type="match status" value="1"/>
</dbReference>
<dbReference type="PANTHER" id="PTHR44757:SF2">
    <property type="entry name" value="BIOFILM ARCHITECTURE MAINTENANCE PROTEIN MBAA"/>
    <property type="match status" value="1"/>
</dbReference>
<dbReference type="PANTHER" id="PTHR44757">
    <property type="entry name" value="DIGUANYLATE CYCLASE DGCP"/>
    <property type="match status" value="1"/>
</dbReference>
<dbReference type="InterPro" id="IPR035919">
    <property type="entry name" value="EAL_sf"/>
</dbReference>
<dbReference type="InterPro" id="IPR001633">
    <property type="entry name" value="EAL_dom"/>
</dbReference>
<feature type="domain" description="GGDEF" evidence="9">
    <location>
        <begin position="387"/>
        <end position="520"/>
    </location>
</feature>
<dbReference type="Pfam" id="PF02743">
    <property type="entry name" value="dCache_1"/>
    <property type="match status" value="1"/>
</dbReference>